<evidence type="ECO:0000256" key="1">
    <source>
        <dbReference type="SAM" id="MobiDB-lite"/>
    </source>
</evidence>
<protein>
    <submittedName>
        <fullName evidence="2">Uncharacterized protein</fullName>
    </submittedName>
</protein>
<proteinExistence type="predicted"/>
<sequence length="90" mass="10309">MAVTSIRYSTAPAKPKPQAGDERFLKGRGVQQIRQQQYSTMYRAYMVSNGRPVWEWVDKGSAEDRTSEAWLQARKSERMALIAEAAEQRT</sequence>
<name>A0A172YWX2_9PSED</name>
<dbReference type="KEGG" id="panr:A7J50_1349"/>
<dbReference type="RefSeq" id="WP_064451101.1">
    <property type="nucleotide sequence ID" value="NZ_CP015600.1"/>
</dbReference>
<evidence type="ECO:0000313" key="2">
    <source>
        <dbReference type="EMBL" id="ANF84783.1"/>
    </source>
</evidence>
<feature type="region of interest" description="Disordered" evidence="1">
    <location>
        <begin position="1"/>
        <end position="23"/>
    </location>
</feature>
<dbReference type="AlphaFoldDB" id="A0A172YWX2"/>
<reference evidence="2 3" key="1">
    <citation type="submission" date="2016-05" db="EMBL/GenBank/DDBJ databases">
        <title>Complete genome sequence of Pseudomonas antarctica PAMC 27494.</title>
        <authorList>
            <person name="Lee J."/>
        </authorList>
    </citation>
    <scope>NUCLEOTIDE SEQUENCE [LARGE SCALE GENOMIC DNA]</scope>
    <source>
        <strain evidence="2 3">PAMC 27494</strain>
    </source>
</reference>
<accession>A0A172YWX2</accession>
<dbReference type="Proteomes" id="UP000077829">
    <property type="component" value="Chromosome"/>
</dbReference>
<organism evidence="2 3">
    <name type="scientific">Pseudomonas antarctica</name>
    <dbReference type="NCBI Taxonomy" id="219572"/>
    <lineage>
        <taxon>Bacteria</taxon>
        <taxon>Pseudomonadati</taxon>
        <taxon>Pseudomonadota</taxon>
        <taxon>Gammaproteobacteria</taxon>
        <taxon>Pseudomonadales</taxon>
        <taxon>Pseudomonadaceae</taxon>
        <taxon>Pseudomonas</taxon>
    </lineage>
</organism>
<dbReference type="EMBL" id="CP015600">
    <property type="protein sequence ID" value="ANF84783.1"/>
    <property type="molecule type" value="Genomic_DNA"/>
</dbReference>
<evidence type="ECO:0000313" key="3">
    <source>
        <dbReference type="Proteomes" id="UP000077829"/>
    </source>
</evidence>
<dbReference type="STRING" id="219572.A7J50_1349"/>
<gene>
    <name evidence="2" type="ORF">A7J50_1349</name>
</gene>
<dbReference type="PATRIC" id="fig|219572.3.peg.1375"/>